<dbReference type="EMBL" id="CYHC01000017">
    <property type="protein sequence ID" value="CUA90960.1"/>
    <property type="molecule type" value="Genomic_DNA"/>
</dbReference>
<evidence type="ECO:0000256" key="1">
    <source>
        <dbReference type="ARBA" id="ARBA00008857"/>
    </source>
</evidence>
<comment type="caution">
    <text evidence="6">The sequence shown here is derived from an EMBL/GenBank/DDBJ whole genome shotgun (WGS) entry which is preliminary data.</text>
</comment>
<evidence type="ECO:0000313" key="6">
    <source>
        <dbReference type="EMBL" id="CUA90960.1"/>
    </source>
</evidence>
<keyword evidence="4" id="KW-0233">DNA recombination</keyword>
<evidence type="ECO:0000259" key="5">
    <source>
        <dbReference type="PROSITE" id="PS51898"/>
    </source>
</evidence>
<dbReference type="Pfam" id="PF00589">
    <property type="entry name" value="Phage_integrase"/>
    <property type="match status" value="1"/>
</dbReference>
<dbReference type="InterPro" id="IPR011010">
    <property type="entry name" value="DNA_brk_join_enz"/>
</dbReference>
<comment type="similarity">
    <text evidence="1">Belongs to the 'phage' integrase family.</text>
</comment>
<keyword evidence="2" id="KW-0229">DNA integration</keyword>
<evidence type="ECO:0000256" key="4">
    <source>
        <dbReference type="ARBA" id="ARBA00023172"/>
    </source>
</evidence>
<dbReference type="InterPro" id="IPR010998">
    <property type="entry name" value="Integrase_recombinase_N"/>
</dbReference>
<evidence type="ECO:0000256" key="2">
    <source>
        <dbReference type="ARBA" id="ARBA00022908"/>
    </source>
</evidence>
<dbReference type="CDD" id="cd00796">
    <property type="entry name" value="INT_Rci_Hp1_C"/>
    <property type="match status" value="1"/>
</dbReference>
<protein>
    <submittedName>
        <fullName evidence="6">Site-specific recombinase XerD</fullName>
    </submittedName>
</protein>
<evidence type="ECO:0000256" key="3">
    <source>
        <dbReference type="ARBA" id="ARBA00023125"/>
    </source>
</evidence>
<dbReference type="PANTHER" id="PTHR30349:SF41">
    <property type="entry name" value="INTEGRASE_RECOMBINASE PROTEIN MJ0367-RELATED"/>
    <property type="match status" value="1"/>
</dbReference>
<keyword evidence="3" id="KW-0238">DNA-binding</keyword>
<gene>
    <name evidence="6" type="ORF">Ga0061061_11716</name>
</gene>
<keyword evidence="7" id="KW-1185">Reference proteome</keyword>
<dbReference type="PANTHER" id="PTHR30349">
    <property type="entry name" value="PHAGE INTEGRASE-RELATED"/>
    <property type="match status" value="1"/>
</dbReference>
<sequence>MAVRPRGNSWQVDITLGDKRWRETFSTEQAAKAWELEARAAHLRGEAIPRPIAPTSATGAATAQSRKGDTLGEALRLAYDAFWKKGPSAAKMMVNIGQVEDYFGPATPVQSIDTDAVLGFIAVMEAKGNADGTINRKLAVLSKAMKLARDRGVIDKLPNFHRRKESKNRIRFLSPEEEKALLETLASWEKPDHVEVIKCLIDTGMRPKELYALAPRDVDLKSNLISIWQTKNENPRSIYMTKRVREIVKRRIGAATAPTDKLFPYSNLWMRHVWDRARTHLGFANDEHFVPYICRHTCASRMVQRGVDLIVVKEWMGHKVIQMTLRYAHLAPKNLKAAVSVLDEGWKDDDKGADGAADEGMKKALQLLAKLGMLPPGVSVDQVLEATE</sequence>
<dbReference type="InterPro" id="IPR002104">
    <property type="entry name" value="Integrase_catalytic"/>
</dbReference>
<feature type="domain" description="Tyr recombinase" evidence="5">
    <location>
        <begin position="168"/>
        <end position="340"/>
    </location>
</feature>
<dbReference type="InterPro" id="IPR050090">
    <property type="entry name" value="Tyrosine_recombinase_XerCD"/>
</dbReference>
<dbReference type="InterPro" id="IPR013762">
    <property type="entry name" value="Integrase-like_cat_sf"/>
</dbReference>
<dbReference type="SUPFAM" id="SSF56349">
    <property type="entry name" value="DNA breaking-rejoining enzymes"/>
    <property type="match status" value="1"/>
</dbReference>
<name>A0ABP2AB53_9HYPH</name>
<reference evidence="6 7" key="1">
    <citation type="submission" date="2015-08" db="EMBL/GenBank/DDBJ databases">
        <authorList>
            <person name="Varghese N."/>
        </authorList>
    </citation>
    <scope>NUCLEOTIDE SEQUENCE [LARGE SCALE GENOMIC DNA]</scope>
    <source>
        <strain evidence="6 7">DSM 18167</strain>
    </source>
</reference>
<evidence type="ECO:0000313" key="7">
    <source>
        <dbReference type="Proteomes" id="UP000182178"/>
    </source>
</evidence>
<dbReference type="Proteomes" id="UP000182178">
    <property type="component" value="Unassembled WGS sequence"/>
</dbReference>
<accession>A0ABP2AB53</accession>
<dbReference type="Gene3D" id="1.10.150.130">
    <property type="match status" value="1"/>
</dbReference>
<organism evidence="6 7">
    <name type="scientific">Chelatococcus sambhunathii</name>
    <dbReference type="NCBI Taxonomy" id="363953"/>
    <lineage>
        <taxon>Bacteria</taxon>
        <taxon>Pseudomonadati</taxon>
        <taxon>Pseudomonadota</taxon>
        <taxon>Alphaproteobacteria</taxon>
        <taxon>Hyphomicrobiales</taxon>
        <taxon>Chelatococcaceae</taxon>
        <taxon>Chelatococcus</taxon>
    </lineage>
</organism>
<dbReference type="Gene3D" id="1.10.443.10">
    <property type="entry name" value="Intergrase catalytic core"/>
    <property type="match status" value="1"/>
</dbReference>
<dbReference type="RefSeq" id="WP_082464917.1">
    <property type="nucleotide sequence ID" value="NZ_CYHC01000017.1"/>
</dbReference>
<proteinExistence type="inferred from homology"/>
<dbReference type="PROSITE" id="PS51898">
    <property type="entry name" value="TYR_RECOMBINASE"/>
    <property type="match status" value="1"/>
</dbReference>